<reference evidence="2 3" key="1">
    <citation type="submission" date="2020-06" db="EMBL/GenBank/DDBJ databases">
        <authorList>
            <person name="Li R."/>
            <person name="Bekaert M."/>
        </authorList>
    </citation>
    <scope>NUCLEOTIDE SEQUENCE [LARGE SCALE GENOMIC DNA]</scope>
    <source>
        <strain evidence="3">wild</strain>
    </source>
</reference>
<feature type="region of interest" description="Disordered" evidence="1">
    <location>
        <begin position="1"/>
        <end position="35"/>
    </location>
</feature>
<dbReference type="PANTHER" id="PTHR47331">
    <property type="entry name" value="PHD-TYPE DOMAIN-CONTAINING PROTEIN"/>
    <property type="match status" value="1"/>
</dbReference>
<dbReference type="AlphaFoldDB" id="A0A6J8E3T5"/>
<accession>A0A6J8E3T5</accession>
<organism evidence="2 3">
    <name type="scientific">Mytilus coruscus</name>
    <name type="common">Sea mussel</name>
    <dbReference type="NCBI Taxonomy" id="42192"/>
    <lineage>
        <taxon>Eukaryota</taxon>
        <taxon>Metazoa</taxon>
        <taxon>Spiralia</taxon>
        <taxon>Lophotrochozoa</taxon>
        <taxon>Mollusca</taxon>
        <taxon>Bivalvia</taxon>
        <taxon>Autobranchia</taxon>
        <taxon>Pteriomorphia</taxon>
        <taxon>Mytilida</taxon>
        <taxon>Mytiloidea</taxon>
        <taxon>Mytilidae</taxon>
        <taxon>Mytilinae</taxon>
        <taxon>Mytilus</taxon>
    </lineage>
</organism>
<evidence type="ECO:0000313" key="2">
    <source>
        <dbReference type="EMBL" id="CAC5415474.1"/>
    </source>
</evidence>
<dbReference type="EMBL" id="CACVKT020008444">
    <property type="protein sequence ID" value="CAC5415474.1"/>
    <property type="molecule type" value="Genomic_DNA"/>
</dbReference>
<evidence type="ECO:0000313" key="3">
    <source>
        <dbReference type="Proteomes" id="UP000507470"/>
    </source>
</evidence>
<gene>
    <name evidence="2" type="ORF">MCOR_48169</name>
</gene>
<proteinExistence type="predicted"/>
<sequence length="163" mass="18692">MHPAKASLTSGKNYTDPVKKNLQSPLFEKTRKDDKPGMSYEDKMFMKQMDNEFVRNSKGSWVALLPFRVPRQPFPSNRPQAFHRANLLDASLSRNPVKREHFLTFMCKILDNNHAKLAPPLDDHEECWYLPLVGVIIRRNPIRPGLCSILPPDVTKPHLTASC</sequence>
<evidence type="ECO:0000256" key="1">
    <source>
        <dbReference type="SAM" id="MobiDB-lite"/>
    </source>
</evidence>
<name>A0A6J8E3T5_MYTCO</name>
<dbReference type="PANTHER" id="PTHR47331:SF7">
    <property type="match status" value="1"/>
</dbReference>
<protein>
    <submittedName>
        <fullName evidence="2">Uncharacterized protein</fullName>
    </submittedName>
</protein>
<dbReference type="OrthoDB" id="6141748at2759"/>
<dbReference type="Proteomes" id="UP000507470">
    <property type="component" value="Unassembled WGS sequence"/>
</dbReference>
<keyword evidence="3" id="KW-1185">Reference proteome</keyword>